<feature type="compositionally biased region" description="Low complexity" evidence="10">
    <location>
        <begin position="246"/>
        <end position="257"/>
    </location>
</feature>
<evidence type="ECO:0000259" key="12">
    <source>
        <dbReference type="PROSITE" id="PS50106"/>
    </source>
</evidence>
<dbReference type="PROSITE" id="PS50004">
    <property type="entry name" value="C2"/>
    <property type="match status" value="2"/>
</dbReference>
<feature type="compositionally biased region" description="Low complexity" evidence="10">
    <location>
        <begin position="715"/>
        <end position="731"/>
    </location>
</feature>
<evidence type="ECO:0000256" key="1">
    <source>
        <dbReference type="ARBA" id="ARBA00022483"/>
    </source>
</evidence>
<proteinExistence type="predicted"/>
<dbReference type="SMART" id="SM00239">
    <property type="entry name" value="C2"/>
    <property type="match status" value="2"/>
</dbReference>
<keyword evidence="15" id="KW-1185">Reference proteome</keyword>
<keyword evidence="5" id="KW-0532">Neurotransmitter transport</keyword>
<evidence type="ECO:0000256" key="8">
    <source>
        <dbReference type="ARBA" id="ARBA00034103"/>
    </source>
</evidence>
<feature type="domain" description="C2" evidence="11">
    <location>
        <begin position="757"/>
        <end position="880"/>
    </location>
</feature>
<evidence type="ECO:0000256" key="10">
    <source>
        <dbReference type="SAM" id="MobiDB-lite"/>
    </source>
</evidence>
<keyword evidence="5" id="KW-0813">Transport</keyword>
<dbReference type="PANTHER" id="PTHR12157:SF18">
    <property type="entry name" value="REGULATING SYNAPTIC MEMBRANE EXOCYTOSIS PROTEIN 1"/>
    <property type="match status" value="1"/>
</dbReference>
<feature type="region of interest" description="Disordered" evidence="10">
    <location>
        <begin position="1"/>
        <end position="24"/>
    </location>
</feature>
<keyword evidence="6" id="KW-0862">Zinc</keyword>
<dbReference type="CDD" id="cd06714">
    <property type="entry name" value="PDZ_RIM-like"/>
    <property type="match status" value="1"/>
</dbReference>
<feature type="compositionally biased region" description="Basic residues" evidence="10">
    <location>
        <begin position="400"/>
        <end position="411"/>
    </location>
</feature>
<dbReference type="InterPro" id="IPR039032">
    <property type="entry name" value="Rim-like"/>
</dbReference>
<dbReference type="GO" id="GO:0044325">
    <property type="term" value="F:transmembrane transporter binding"/>
    <property type="evidence" value="ECO:0007669"/>
    <property type="project" value="TreeGrafter"/>
</dbReference>
<dbReference type="GO" id="GO:0048791">
    <property type="term" value="P:calcium ion-regulated exocytosis of neurotransmitter"/>
    <property type="evidence" value="ECO:0007669"/>
    <property type="project" value="TreeGrafter"/>
</dbReference>
<dbReference type="InterPro" id="IPR017455">
    <property type="entry name" value="Znf_FYVE-rel"/>
</dbReference>
<feature type="compositionally biased region" description="Pro residues" evidence="10">
    <location>
        <begin position="466"/>
        <end position="476"/>
    </location>
</feature>
<feature type="region of interest" description="Disordered" evidence="10">
    <location>
        <begin position="1046"/>
        <end position="1182"/>
    </location>
</feature>
<feature type="compositionally biased region" description="Low complexity" evidence="10">
    <location>
        <begin position="1245"/>
        <end position="1266"/>
    </location>
</feature>
<evidence type="ECO:0000259" key="11">
    <source>
        <dbReference type="PROSITE" id="PS50004"/>
    </source>
</evidence>
<dbReference type="SUPFAM" id="SSF50156">
    <property type="entry name" value="PDZ domain-like"/>
    <property type="match status" value="1"/>
</dbReference>
<keyword evidence="2" id="KW-0479">Metal-binding</keyword>
<dbReference type="SUPFAM" id="SSF57903">
    <property type="entry name" value="FYVE/PHD zinc finger"/>
    <property type="match status" value="1"/>
</dbReference>
<feature type="region of interest" description="Disordered" evidence="10">
    <location>
        <begin position="205"/>
        <end position="570"/>
    </location>
</feature>
<dbReference type="GO" id="GO:0030154">
    <property type="term" value="P:cell differentiation"/>
    <property type="evidence" value="ECO:0007669"/>
    <property type="project" value="UniProtKB-KW"/>
</dbReference>
<evidence type="ECO:0000256" key="6">
    <source>
        <dbReference type="ARBA" id="ARBA00022833"/>
    </source>
</evidence>
<dbReference type="GO" id="GO:0031267">
    <property type="term" value="F:small GTPase binding"/>
    <property type="evidence" value="ECO:0007669"/>
    <property type="project" value="InterPro"/>
</dbReference>
<comment type="subcellular location">
    <subcellularLocation>
        <location evidence="8">Synapse</location>
    </subcellularLocation>
</comment>
<feature type="compositionally biased region" description="Basic and acidic residues" evidence="10">
    <location>
        <begin position="1377"/>
        <end position="1390"/>
    </location>
</feature>
<feature type="compositionally biased region" description="Low complexity" evidence="10">
    <location>
        <begin position="417"/>
        <end position="465"/>
    </location>
</feature>
<feature type="compositionally biased region" description="Basic and acidic residues" evidence="10">
    <location>
        <begin position="1007"/>
        <end position="1024"/>
    </location>
</feature>
<dbReference type="GO" id="GO:0048167">
    <property type="term" value="P:regulation of synaptic plasticity"/>
    <property type="evidence" value="ECO:0007669"/>
    <property type="project" value="TreeGrafter"/>
</dbReference>
<evidence type="ECO:0000256" key="9">
    <source>
        <dbReference type="PROSITE-ProRule" id="PRU00091"/>
    </source>
</evidence>
<dbReference type="InterPro" id="IPR036034">
    <property type="entry name" value="PDZ_sf"/>
</dbReference>
<protein>
    <submittedName>
        <fullName evidence="16">Regulating synaptic membrane exocytosis protein 1 isoform X10</fullName>
    </submittedName>
</protein>
<reference evidence="16" key="1">
    <citation type="submission" date="2025-08" db="UniProtKB">
        <authorList>
            <consortium name="RefSeq"/>
        </authorList>
    </citation>
    <scope>IDENTIFICATION</scope>
    <source>
        <tissue evidence="16">Liver</tissue>
    </source>
</reference>
<dbReference type="InterPro" id="IPR035892">
    <property type="entry name" value="C2_domain_sf"/>
</dbReference>
<feature type="domain" description="C2" evidence="11">
    <location>
        <begin position="1438"/>
        <end position="1556"/>
    </location>
</feature>
<evidence type="ECO:0000259" key="14">
    <source>
        <dbReference type="PROSITE" id="PS50916"/>
    </source>
</evidence>
<evidence type="ECO:0000313" key="16">
    <source>
        <dbReference type="RefSeq" id="XP_021084165.2"/>
    </source>
</evidence>
<feature type="compositionally biased region" description="Polar residues" evidence="10">
    <location>
        <begin position="950"/>
        <end position="959"/>
    </location>
</feature>
<feature type="region of interest" description="Disordered" evidence="10">
    <location>
        <begin position="885"/>
        <end position="1034"/>
    </location>
</feature>
<keyword evidence="7" id="KW-0770">Synapse</keyword>
<feature type="region of interest" description="Disordered" evidence="10">
    <location>
        <begin position="713"/>
        <end position="747"/>
    </location>
</feature>
<dbReference type="CDD" id="cd04031">
    <property type="entry name" value="C2A_RIM1alpha"/>
    <property type="match status" value="1"/>
</dbReference>
<dbReference type="InterPro" id="IPR054386">
    <property type="entry name" value="RIM_Znf"/>
</dbReference>
<keyword evidence="1" id="KW-0268">Exocytosis</keyword>
<sequence length="1592" mass="177473">MSSAVGPRGPRPPTVPPPMQELPDLSHLTEEERNIIMAVMDRQKEEEAKEEAMLKCVVRDMAKPAVCKTPRNAESQPHQPPLNIFRCVCVPRKPSSEEGGPERNWRLHQQFETYKEQVRKIGEEARRYQGEHKDDAPTCGICHKTKFADGCGHLCSYCRTKFCARCGGRVSLRSNNEDKVVMWVCNLCRKQQEILTKSGAWFFGSGPQQPSQDGTLSDTATGAGSEVPREKKARLQERSRSQTPLSTAAASSQDTASPGAPLDRSKGTEPSQQALGPEQKQASRSRSEPPRERKKAPGLSEQNGKGGGLKSERKRVPKSSVQPGEGTAEERERKERRETRRLEKGRSQDYPDRPEKREDGRAAEDEKQRKEEEYQTRYRSDPNLARYPVKPPPEEQQMRMHARVSRARHERRHSDVALPHTEAAAAPAEATAAGKRAPASTRASPPESPRARAPAAQPPAEHGPLAPRPVPGPAEPPEPRVPEPLRKQGRLDPGSAVLLRKAKREKAESMLRNDSLSSDQSESVRPSPPKPHRPKRGGKRRQMSVSSSEEEGVSTPEYTSCEDVELESESVSEKGDLDYYWLDPATWHSRETSPISSHPVTWQPSKEGDRLIGRVILNKRTTMPKESGALLGLKVVGGKMTDLGRLGAFITKVKKGSLADVVGHLRAGDEVLEWNGKPLPGATNEEVYNIILESKSEPQVEIIVSRPIGDIPRIPESSHPPLESSSSSFESQKMERPSISVISPTSPGALKDAPQVLPGQLSVKLWYDKVGHQLIVNVLQATDLPPRVDGRPRNPYVKMYFLPDRSDKSKRRTKTVKKLLEPKWNQTFVYSHVHRRDFRERMLEITVWDQPRVQEEESEFLGEILIELETALLDDEPHWYKLQTHDESSLPLPQPSPFMPRRHIHGESSSKKLQRSQRISDSDISDYEVDDGIGVVPPVGYRASSRESKATTLTVPEQQRTTHHRSRSVSPHRGDDQGRPRSRLPNVPLQRSLDEIHPTRRSRSPTRHHDASRSPVDHRSRHMESQYSSEQESELLMLPRAKRGRSAECLHTTSELQPSLARAKSASTNCLRPDTSLHSPERERGRLSPSLNRRRPPSPRIQIQHASPENDRHSRKSERSSIPKQTRKGTASDADRTHRQGSPTQSSPADTPFSSRRGRQLPQVPVRSGSIEQEQEKYYSSTKASLVVEERTRQMKMKVHRFKQTAGSGSSQELDREQYSKYNTHKDQYRSCDNVSAKSSDSDVSDASAISRTSSASRLSSTSFMSEQSERPRGRISSFTPKMQGRRMGTSGRAIIKSTSVSGEIYTLEHNDGSQSDTAVGTVGAGGKKRRSSLSAKVVAIVSRRSRSTSQLSQTESGHKKLKSTIQRSTETGMAAEMRKMVRQPSRESTDGSINSYSSEGNLIFPGVRVGPDSQFSDFLDGLGPAQLVGRQTLATPAMGDIQIGMEDKKGQLEVEVIRARSLTQKPGSKSTPAPYVKVYLLENGACIAKKKTRIARKTLDPLYQQSLVFDESPQGKVLQVIVWGDYGRMDHKCFMGVAQILLEELDLSSMVIGWYKLFPPSSLVDPTLTPLTRRASQSSLESSSGPPCIRS</sequence>
<feature type="compositionally biased region" description="Basic and acidic residues" evidence="10">
    <location>
        <begin position="477"/>
        <end position="490"/>
    </location>
</feature>
<dbReference type="Gene3D" id="3.30.40.10">
    <property type="entry name" value="Zinc/RING finger domain, C3HC4 (zinc finger)"/>
    <property type="match status" value="1"/>
</dbReference>
<feature type="compositionally biased region" description="Pro residues" evidence="10">
    <location>
        <begin position="9"/>
        <end position="20"/>
    </location>
</feature>
<name>A0A3Q0CNH2_MESAU</name>
<feature type="compositionally biased region" description="Basic and acidic residues" evidence="10">
    <location>
        <begin position="1108"/>
        <end position="1121"/>
    </location>
</feature>
<evidence type="ECO:0000313" key="15">
    <source>
        <dbReference type="Proteomes" id="UP000886700"/>
    </source>
</evidence>
<dbReference type="InterPro" id="IPR010911">
    <property type="entry name" value="Rab_BD"/>
</dbReference>
<evidence type="ECO:0000256" key="7">
    <source>
        <dbReference type="ARBA" id="ARBA00023018"/>
    </source>
</evidence>
<feature type="compositionally biased region" description="Polar residues" evidence="10">
    <location>
        <begin position="1140"/>
        <end position="1154"/>
    </location>
</feature>
<dbReference type="Pfam" id="PF00168">
    <property type="entry name" value="C2"/>
    <property type="match status" value="2"/>
</dbReference>
<dbReference type="GO" id="GO:0008270">
    <property type="term" value="F:zinc ion binding"/>
    <property type="evidence" value="ECO:0007669"/>
    <property type="project" value="UniProtKB-KW"/>
</dbReference>
<dbReference type="GO" id="GO:0042734">
    <property type="term" value="C:presynaptic membrane"/>
    <property type="evidence" value="ECO:0007669"/>
    <property type="project" value="TreeGrafter"/>
</dbReference>
<feature type="domain" description="PDZ" evidence="12">
    <location>
        <begin position="620"/>
        <end position="706"/>
    </location>
</feature>
<dbReference type="GO" id="GO:0048788">
    <property type="term" value="C:cytoskeleton of presynaptic active zone"/>
    <property type="evidence" value="ECO:0007669"/>
    <property type="project" value="TreeGrafter"/>
</dbReference>
<dbReference type="PROSITE" id="PS50916">
    <property type="entry name" value="RABBD"/>
    <property type="match status" value="1"/>
</dbReference>
<dbReference type="Proteomes" id="UP000886700">
    <property type="component" value="Unplaced"/>
</dbReference>
<keyword evidence="4 9" id="KW-0863">Zinc-finger</keyword>
<dbReference type="GO" id="GO:2000300">
    <property type="term" value="P:regulation of synaptic vesicle exocytosis"/>
    <property type="evidence" value="ECO:0007669"/>
    <property type="project" value="TreeGrafter"/>
</dbReference>
<dbReference type="GO" id="GO:0050806">
    <property type="term" value="P:positive regulation of synaptic transmission"/>
    <property type="evidence" value="ECO:0007669"/>
    <property type="project" value="TreeGrafter"/>
</dbReference>
<dbReference type="InterPro" id="IPR013083">
    <property type="entry name" value="Znf_RING/FYVE/PHD"/>
</dbReference>
<feature type="compositionally biased region" description="Basic residues" evidence="10">
    <location>
        <begin position="530"/>
        <end position="542"/>
    </location>
</feature>
<feature type="domain" description="RabBD" evidence="14">
    <location>
        <begin position="22"/>
        <end position="205"/>
    </location>
</feature>
<dbReference type="Gene3D" id="2.30.42.10">
    <property type="match status" value="1"/>
</dbReference>
<dbReference type="PANTHER" id="PTHR12157">
    <property type="entry name" value="REGULATING SYNAPTIC MEMBRANE EXOCYTOSIS PROTEIN"/>
    <property type="match status" value="1"/>
</dbReference>
<dbReference type="SUPFAM" id="SSF49562">
    <property type="entry name" value="C2 domain (Calcium/lipid-binding domain, CaLB)"/>
    <property type="match status" value="2"/>
</dbReference>
<dbReference type="Pfam" id="PF22601">
    <property type="entry name" value="RIM2a_ZnF"/>
    <property type="match status" value="1"/>
</dbReference>
<feature type="compositionally biased region" description="Acidic residues" evidence="10">
    <location>
        <begin position="560"/>
        <end position="570"/>
    </location>
</feature>
<evidence type="ECO:0000256" key="5">
    <source>
        <dbReference type="ARBA" id="ARBA00022775"/>
    </source>
</evidence>
<accession>A0A3Q0CNH2</accession>
<dbReference type="PROSITE" id="PS50106">
    <property type="entry name" value="PDZ"/>
    <property type="match status" value="1"/>
</dbReference>
<keyword evidence="3" id="KW-0677">Repeat</keyword>
<dbReference type="InterPro" id="IPR011011">
    <property type="entry name" value="Znf_FYVE_PHD"/>
</dbReference>
<dbReference type="GO" id="GO:0006886">
    <property type="term" value="P:intracellular protein transport"/>
    <property type="evidence" value="ECO:0007669"/>
    <property type="project" value="InterPro"/>
</dbReference>
<dbReference type="GeneID" id="101824165"/>
<evidence type="ECO:0000259" key="13">
    <source>
        <dbReference type="PROSITE" id="PS50178"/>
    </source>
</evidence>
<feature type="compositionally biased region" description="Polar residues" evidence="10">
    <location>
        <begin position="206"/>
        <end position="222"/>
    </location>
</feature>
<evidence type="ECO:0000256" key="2">
    <source>
        <dbReference type="ARBA" id="ARBA00022723"/>
    </source>
</evidence>
<organism evidence="15 16">
    <name type="scientific">Mesocricetus auratus</name>
    <name type="common">Golden hamster</name>
    <dbReference type="NCBI Taxonomy" id="10036"/>
    <lineage>
        <taxon>Eukaryota</taxon>
        <taxon>Metazoa</taxon>
        <taxon>Chordata</taxon>
        <taxon>Craniata</taxon>
        <taxon>Vertebrata</taxon>
        <taxon>Euteleostomi</taxon>
        <taxon>Mammalia</taxon>
        <taxon>Eutheria</taxon>
        <taxon>Euarchontoglires</taxon>
        <taxon>Glires</taxon>
        <taxon>Rodentia</taxon>
        <taxon>Myomorpha</taxon>
        <taxon>Muroidea</taxon>
        <taxon>Cricetidae</taxon>
        <taxon>Cricetinae</taxon>
        <taxon>Mesocricetus</taxon>
    </lineage>
</organism>
<feature type="compositionally biased region" description="Basic and acidic residues" evidence="10">
    <location>
        <begin position="328"/>
        <end position="380"/>
    </location>
</feature>
<evidence type="ECO:0000256" key="4">
    <source>
        <dbReference type="ARBA" id="ARBA00022771"/>
    </source>
</evidence>
<dbReference type="RefSeq" id="XP_021084165.2">
    <property type="nucleotide sequence ID" value="XM_021228506.2"/>
</dbReference>
<feature type="region of interest" description="Disordered" evidence="10">
    <location>
        <begin position="1223"/>
        <end position="1290"/>
    </location>
</feature>
<dbReference type="PROSITE" id="PS50178">
    <property type="entry name" value="ZF_FYVE"/>
    <property type="match status" value="1"/>
</dbReference>
<dbReference type="GO" id="GO:0097151">
    <property type="term" value="P:positive regulation of inhibitory postsynaptic potential"/>
    <property type="evidence" value="ECO:0007669"/>
    <property type="project" value="UniProtKB-ARBA"/>
</dbReference>
<dbReference type="SMART" id="SM00228">
    <property type="entry name" value="PDZ"/>
    <property type="match status" value="1"/>
</dbReference>
<feature type="domain" description="FYVE-type" evidence="13">
    <location>
        <begin position="133"/>
        <end position="193"/>
    </location>
</feature>
<dbReference type="InterPro" id="IPR001478">
    <property type="entry name" value="PDZ"/>
</dbReference>
<feature type="compositionally biased region" description="Basic and acidic residues" evidence="10">
    <location>
        <begin position="227"/>
        <end position="240"/>
    </location>
</feature>
<evidence type="ECO:0000256" key="3">
    <source>
        <dbReference type="ARBA" id="ARBA00022737"/>
    </source>
</evidence>
<dbReference type="Gene3D" id="2.60.40.150">
    <property type="entry name" value="C2 domain"/>
    <property type="match status" value="2"/>
</dbReference>
<dbReference type="Pfam" id="PF00595">
    <property type="entry name" value="PDZ"/>
    <property type="match status" value="1"/>
</dbReference>
<dbReference type="CDD" id="cd04028">
    <property type="entry name" value="C2B_RIM1alpha"/>
    <property type="match status" value="1"/>
</dbReference>
<feature type="region of interest" description="Disordered" evidence="10">
    <location>
        <begin position="1345"/>
        <end position="1395"/>
    </location>
</feature>
<dbReference type="InterPro" id="IPR000008">
    <property type="entry name" value="C2_dom"/>
</dbReference>
<feature type="compositionally biased region" description="Polar residues" evidence="10">
    <location>
        <begin position="512"/>
        <end position="524"/>
    </location>
</feature>
<gene>
    <name evidence="16" type="primary">Rims1</name>
</gene>